<feature type="compositionally biased region" description="Basic and acidic residues" evidence="2">
    <location>
        <begin position="699"/>
        <end position="708"/>
    </location>
</feature>
<dbReference type="EMBL" id="MJEQ01004801">
    <property type="protein sequence ID" value="OIT20901.1"/>
    <property type="molecule type" value="Genomic_DNA"/>
</dbReference>
<organism evidence="4 5">
    <name type="scientific">Nicotiana attenuata</name>
    <name type="common">Coyote tobacco</name>
    <dbReference type="NCBI Taxonomy" id="49451"/>
    <lineage>
        <taxon>Eukaryota</taxon>
        <taxon>Viridiplantae</taxon>
        <taxon>Streptophyta</taxon>
        <taxon>Embryophyta</taxon>
        <taxon>Tracheophyta</taxon>
        <taxon>Spermatophyta</taxon>
        <taxon>Magnoliopsida</taxon>
        <taxon>eudicotyledons</taxon>
        <taxon>Gunneridae</taxon>
        <taxon>Pentapetalae</taxon>
        <taxon>asterids</taxon>
        <taxon>lamiids</taxon>
        <taxon>Solanales</taxon>
        <taxon>Solanaceae</taxon>
        <taxon>Nicotianoideae</taxon>
        <taxon>Nicotianeae</taxon>
        <taxon>Nicotiana</taxon>
    </lineage>
</organism>
<feature type="compositionally biased region" description="Acidic residues" evidence="2">
    <location>
        <begin position="433"/>
        <end position="445"/>
    </location>
</feature>
<dbReference type="PANTHER" id="PTHR47292">
    <property type="entry name" value="TRANSCRIPTION ELONGATION FACTOR (TFIIS) FAMILY PROTEIN-RELATED"/>
    <property type="match status" value="1"/>
</dbReference>
<feature type="compositionally biased region" description="Low complexity" evidence="2">
    <location>
        <begin position="738"/>
        <end position="749"/>
    </location>
</feature>
<comment type="subcellular location">
    <subcellularLocation>
        <location evidence="1">Nucleus</location>
    </subcellularLocation>
</comment>
<evidence type="ECO:0000256" key="2">
    <source>
        <dbReference type="SAM" id="MobiDB-lite"/>
    </source>
</evidence>
<evidence type="ECO:0000256" key="1">
    <source>
        <dbReference type="PROSITE-ProRule" id="PRU00649"/>
    </source>
</evidence>
<comment type="caution">
    <text evidence="4">The sequence shown here is derived from an EMBL/GenBank/DDBJ whole genome shotgun (WGS) entry which is preliminary data.</text>
</comment>
<dbReference type="PANTHER" id="PTHR47292:SF1">
    <property type="entry name" value="TRANSCRIPTION ELONGATION FACTOR (TFIIS) FAMILY PROTEIN"/>
    <property type="match status" value="1"/>
</dbReference>
<dbReference type="OrthoDB" id="1595674at2759"/>
<feature type="compositionally biased region" description="Polar residues" evidence="2">
    <location>
        <begin position="203"/>
        <end position="234"/>
    </location>
</feature>
<dbReference type="KEGG" id="nau:109219582"/>
<sequence length="993" mass="106669">MTLEDFFTLTEMSNGLTAPARVQDLVSIMQKEVCVVKNAGEVTRQWSAVASAIAATENKECLELFIQLDGLCFIDSWLKDAQNFVNETSDNVEELITRLLVAVERLHVDFEKSVSSGIRVTVKSLLDHESSKVQQRARALFDIWEREKNNDAVSVGCEKPQTIVDDGTRVIENVVRENEQSEPSPENASLSGGGSGEKCEENVGNNIMLSSRSDVGNSSGVDDTKTSDQNLENSTVKDGHQLSPLLKPVGEDQKVEPSTYHAETISAVDTCSSASLSHGALDRQTGVPVLESVNCANHTQEGRSSEKLDSASSKPLEEKTSSSGTDAGDASDAGNGSDLQRQTDIRDEVSCRGKSPSDDASVVISEGKTLMDDSSRPTNHSRSSMVLGAKDRKYNIDRLHNSSSEHSLECPKDLGTILSKVDLINGDDKQVTDESEDDSESDSEFGEPRTVSKDSGVFGKKCDIEFDYGMIDPLEVARQVAIEVEREVQSCSSEKIQESKIHEPDSPDSMSAKECQKVESSKKQVLRGMALLTEASITNSQAGPKNEKVKAESFQGTDLDANAEKGQCDFDLNLEVCSDDIDHVEDPISTCISVVSASKATAAPGMPVAPLEFEGALGWKGSASTSAFRPASPRRVPESAKAVFSGGSGNDSSKKQQQGWLDIDLNVAEGGNDKSAELFTVKLPLPSALPSGESSVEASSRKSERVELDLNCASEEGEAPSDWRMEGRLFSDRNGHWSQSPSSSSSSKHLSSRNFDLNDQPSFLNNSSDLSYFKKPSQNISASGGIKSGNSVVSIMGMKVEVKREDAPQFFPFPNGRTAENTVDLNVARSGGVLGMGPPFLYTPSPAFGYNGIAPGPPIPFSSAMYGPGGPIPYMVDSRGAPMVPQLVGSASAIPPSFAQHPFIISMSGAPFSNGVGPQRSSLDLNTGLILEGGNRDLGGLRQFFTQGQARSMDEHLRTSSQPSTSSLAGEKRKEPDGGWEPYPFKLHPPSWK</sequence>
<feature type="region of interest" description="Disordered" evidence="2">
    <location>
        <begin position="425"/>
        <end position="454"/>
    </location>
</feature>
<feature type="compositionally biased region" description="Low complexity" evidence="2">
    <location>
        <begin position="321"/>
        <end position="338"/>
    </location>
</feature>
<feature type="region of interest" description="Disordered" evidence="2">
    <location>
        <begin position="176"/>
        <end position="246"/>
    </location>
</feature>
<feature type="region of interest" description="Disordered" evidence="2">
    <location>
        <begin position="689"/>
        <end position="754"/>
    </location>
</feature>
<dbReference type="GO" id="GO:0005634">
    <property type="term" value="C:nucleus"/>
    <property type="evidence" value="ECO:0007669"/>
    <property type="project" value="UniProtKB-SubCell"/>
</dbReference>
<feature type="compositionally biased region" description="Polar residues" evidence="2">
    <location>
        <begin position="181"/>
        <end position="190"/>
    </location>
</feature>
<evidence type="ECO:0000313" key="5">
    <source>
        <dbReference type="Proteomes" id="UP000187609"/>
    </source>
</evidence>
<feature type="domain" description="TFIIS N-terminal" evidence="3">
    <location>
        <begin position="72"/>
        <end position="151"/>
    </location>
</feature>
<dbReference type="Gene3D" id="1.20.930.10">
    <property type="entry name" value="Conserved domain common to transcription factors TFIIS, elongin A, CRSP70"/>
    <property type="match status" value="1"/>
</dbReference>
<dbReference type="InterPro" id="IPR017923">
    <property type="entry name" value="TFIIS_N"/>
</dbReference>
<protein>
    <recommendedName>
        <fullName evidence="3">TFIIS N-terminal domain-containing protein</fullName>
    </recommendedName>
</protein>
<evidence type="ECO:0000259" key="3">
    <source>
        <dbReference type="PROSITE" id="PS51319"/>
    </source>
</evidence>
<keyword evidence="5" id="KW-1185">Reference proteome</keyword>
<accession>A0A1J6JT48</accession>
<feature type="compositionally biased region" description="Basic and acidic residues" evidence="2">
    <location>
        <begin position="300"/>
        <end position="320"/>
    </location>
</feature>
<keyword evidence="1" id="KW-0539">Nucleus</keyword>
<reference evidence="4" key="1">
    <citation type="submission" date="2016-11" db="EMBL/GenBank/DDBJ databases">
        <title>The genome of Nicotiana attenuata.</title>
        <authorList>
            <person name="Xu S."/>
            <person name="Brockmoeller T."/>
            <person name="Gaquerel E."/>
            <person name="Navarro A."/>
            <person name="Kuhl H."/>
            <person name="Gase K."/>
            <person name="Ling Z."/>
            <person name="Zhou W."/>
            <person name="Kreitzer C."/>
            <person name="Stanke M."/>
            <person name="Tang H."/>
            <person name="Lyons E."/>
            <person name="Pandey P."/>
            <person name="Pandey S.P."/>
            <person name="Timmermann B."/>
            <person name="Baldwin I.T."/>
        </authorList>
    </citation>
    <scope>NUCLEOTIDE SEQUENCE [LARGE SCALE GENOMIC DNA]</scope>
    <source>
        <strain evidence="4">UT</strain>
    </source>
</reference>
<dbReference type="Gramene" id="OIT20901">
    <property type="protein sequence ID" value="OIT20901"/>
    <property type="gene ID" value="A4A49_35070"/>
</dbReference>
<feature type="region of interest" description="Disordered" evidence="2">
    <location>
        <begin position="950"/>
        <end position="993"/>
    </location>
</feature>
<feature type="region of interest" description="Disordered" evidence="2">
    <location>
        <begin position="297"/>
        <end position="389"/>
    </location>
</feature>
<dbReference type="AlphaFoldDB" id="A0A1J6JT48"/>
<dbReference type="InterPro" id="IPR035441">
    <property type="entry name" value="TFIIS/LEDGF_dom_sf"/>
</dbReference>
<dbReference type="SMR" id="A0A1J6JT48"/>
<dbReference type="Proteomes" id="UP000187609">
    <property type="component" value="Unassembled WGS sequence"/>
</dbReference>
<feature type="compositionally biased region" description="Polar residues" evidence="2">
    <location>
        <begin position="959"/>
        <end position="968"/>
    </location>
</feature>
<feature type="region of interest" description="Disordered" evidence="2">
    <location>
        <begin position="624"/>
        <end position="657"/>
    </location>
</feature>
<dbReference type="PROSITE" id="PS51319">
    <property type="entry name" value="TFIIS_N"/>
    <property type="match status" value="1"/>
</dbReference>
<dbReference type="SUPFAM" id="SSF47676">
    <property type="entry name" value="Conserved domain common to transcription factors TFIIS, elongin A, CRSP70"/>
    <property type="match status" value="1"/>
</dbReference>
<proteinExistence type="predicted"/>
<name>A0A1J6JT48_NICAT</name>
<dbReference type="OMA" id="QNCGEDI"/>
<feature type="compositionally biased region" description="Basic and acidic residues" evidence="2">
    <location>
        <begin position="721"/>
        <end position="735"/>
    </location>
</feature>
<dbReference type="STRING" id="49451.A0A1J6JT48"/>
<evidence type="ECO:0000313" key="4">
    <source>
        <dbReference type="EMBL" id="OIT20901.1"/>
    </source>
</evidence>
<feature type="compositionally biased region" description="Basic and acidic residues" evidence="2">
    <location>
        <begin position="341"/>
        <end position="357"/>
    </location>
</feature>
<gene>
    <name evidence="4" type="ORF">A4A49_35070</name>
</gene>